<dbReference type="SUPFAM" id="SSF50494">
    <property type="entry name" value="Trypsin-like serine proteases"/>
    <property type="match status" value="1"/>
</dbReference>
<dbReference type="GeneID" id="19891434"/>
<keyword evidence="3" id="KW-0732">Signal</keyword>
<evidence type="ECO:0000256" key="2">
    <source>
        <dbReference type="ARBA" id="ARBA00022670"/>
    </source>
</evidence>
<dbReference type="InterPro" id="IPR043504">
    <property type="entry name" value="Peptidase_S1_PA_chymotrypsin"/>
</dbReference>
<evidence type="ECO:0000256" key="7">
    <source>
        <dbReference type="SAM" id="MobiDB-lite"/>
    </source>
</evidence>
<keyword evidence="5 6" id="KW-0720">Serine protease</keyword>
<dbReference type="AlphaFoldDB" id="J4UHK2"/>
<keyword evidence="9" id="KW-1185">Reference proteome</keyword>
<feature type="region of interest" description="Disordered" evidence="7">
    <location>
        <begin position="727"/>
        <end position="789"/>
    </location>
</feature>
<dbReference type="GO" id="GO:0006508">
    <property type="term" value="P:proteolysis"/>
    <property type="evidence" value="ECO:0007669"/>
    <property type="project" value="UniProtKB-KW"/>
</dbReference>
<evidence type="ECO:0000256" key="3">
    <source>
        <dbReference type="ARBA" id="ARBA00022729"/>
    </source>
</evidence>
<evidence type="ECO:0000256" key="4">
    <source>
        <dbReference type="ARBA" id="ARBA00022801"/>
    </source>
</evidence>
<dbReference type="OrthoDB" id="3693942at2759"/>
<evidence type="ECO:0000313" key="9">
    <source>
        <dbReference type="Proteomes" id="UP000002762"/>
    </source>
</evidence>
<reference evidence="8 9" key="1">
    <citation type="journal article" date="2012" name="Sci. Rep.">
        <title>Genomic perspectives on the evolution of fungal entomopathogenicity in Beauveria bassiana.</title>
        <authorList>
            <person name="Xiao G."/>
            <person name="Ying S.H."/>
            <person name="Zheng P."/>
            <person name="Wang Z.L."/>
            <person name="Zhang S."/>
            <person name="Xie X.Q."/>
            <person name="Shang Y."/>
            <person name="St Leger R.J."/>
            <person name="Zhao G.P."/>
            <person name="Wang C."/>
            <person name="Feng M.G."/>
        </authorList>
    </citation>
    <scope>NUCLEOTIDE SEQUENCE [LARGE SCALE GENOMIC DNA]</scope>
    <source>
        <strain evidence="8 9">ARSEF 2860</strain>
    </source>
</reference>
<dbReference type="InterPro" id="IPR050966">
    <property type="entry name" value="Glutamyl_endopeptidase"/>
</dbReference>
<name>J4UHK2_BEAB2</name>
<proteinExistence type="inferred from homology"/>
<sequence>MSKFINDTKNFELAAPRTREDMSAQFDKTDDDKVSVEQAFPISSRTDRMAVDKNFDEISSGGAGDFRKDSKDRPPESQSATDRLATWSLNPDLKQESPVIKMHPDDFLGGRDPIQDSDRRTRVDVQDFEDNGKYRSVVKIQSLWRYNGTEIWTMGTGWLIRDDLVVTAGHNVYSDTYGGQALRIKCWIGYRGRDLANDPRVQHRNAMNIVTTEAWRSQSADRKRHDVAMIQVDAPFMGNLRLFNYINTPSPQISGSIVLVGYSGDKSPERNEEDIGGWMYEGRCPARYDLAESSHMIEHKVDTYGGQSGAPILLSDYKGMVAIGTHCYNGSNGSFSSGNPIGGQYGNNYDEFVKRFRPSTKKTIPLGDFTPKVDPPKSDFAYYKGGNPTDDKEDDFYHTEYLVLHVGLEEPWEVGTLRGPIGTLCGPIGTLLGVITGGIIGVLAKSVVLKQQEVSFSVPNPAMVDACFQRAQLAEAALQCTFRVYNGHGYHSWMASLWNTHHLKSITNSKFRALVTPIINDFGLRLAADHWQKRMDPNPATRHVKAGNNSGDDLKLTKTEAYDPSKKVFVEAFFEGRTRRVDGYEKESAETLASWLSMLFDGAVNSAHPIASAATETAIDHIVKLIGGIPRVRSIPADAQDADIDILLKRAVIADVALQDLEGEPKWNLEHMIFLESFGGLEGGTIMDGIKVVIQQGGPDLVDIAQKVVAKHLPGIIKRFKNGKRNPHYTVSGGYDDDDAVPGPEGVKKSDADGYVDENPDAPPIERFSPAERDEDTPPIEHFSPVEPK</sequence>
<dbReference type="STRING" id="655819.J4UHK2"/>
<dbReference type="InterPro" id="IPR009003">
    <property type="entry name" value="Peptidase_S1_PA"/>
</dbReference>
<dbReference type="PANTHER" id="PTHR15462">
    <property type="entry name" value="SERINE PROTEASE"/>
    <property type="match status" value="1"/>
</dbReference>
<dbReference type="InParanoid" id="J4UHK2"/>
<dbReference type="RefSeq" id="XP_008601741.1">
    <property type="nucleotide sequence ID" value="XM_008603519.1"/>
</dbReference>
<protein>
    <recommendedName>
        <fullName evidence="6">Serine protease</fullName>
        <ecNumber evidence="6">3.4.21.-</ecNumber>
    </recommendedName>
</protein>
<dbReference type="PRINTS" id="PR00839">
    <property type="entry name" value="V8PROTEASE"/>
</dbReference>
<evidence type="ECO:0000256" key="5">
    <source>
        <dbReference type="ARBA" id="ARBA00022825"/>
    </source>
</evidence>
<dbReference type="HOGENOM" id="CLU_025889_0_0_1"/>
<dbReference type="GO" id="GO:0008236">
    <property type="term" value="F:serine-type peptidase activity"/>
    <property type="evidence" value="ECO:0007669"/>
    <property type="project" value="UniProtKB-KW"/>
</dbReference>
<feature type="compositionally biased region" description="Basic and acidic residues" evidence="7">
    <location>
        <begin position="17"/>
        <end position="35"/>
    </location>
</feature>
<dbReference type="InterPro" id="IPR008256">
    <property type="entry name" value="Peptidase_S1B"/>
</dbReference>
<gene>
    <name evidence="8" type="ORF">BBA_08422</name>
</gene>
<feature type="compositionally biased region" description="Basic and acidic residues" evidence="7">
    <location>
        <begin position="45"/>
        <end position="56"/>
    </location>
</feature>
<accession>J4UHK2</accession>
<dbReference type="EC" id="3.4.21.-" evidence="6"/>
<comment type="similarity">
    <text evidence="1 6">Belongs to the peptidase S1B family.</text>
</comment>
<evidence type="ECO:0000256" key="1">
    <source>
        <dbReference type="ARBA" id="ARBA00008764"/>
    </source>
</evidence>
<feature type="region of interest" description="Disordered" evidence="7">
    <location>
        <begin position="15"/>
        <end position="88"/>
    </location>
</feature>
<dbReference type="PANTHER" id="PTHR15462:SF8">
    <property type="entry name" value="SERINE PROTEASE"/>
    <property type="match status" value="1"/>
</dbReference>
<keyword evidence="2 6" id="KW-0645">Protease</keyword>
<organism evidence="8 9">
    <name type="scientific">Beauveria bassiana (strain ARSEF 2860)</name>
    <name type="common">White muscardine disease fungus</name>
    <name type="synonym">Tritirachium shiotae</name>
    <dbReference type="NCBI Taxonomy" id="655819"/>
    <lineage>
        <taxon>Eukaryota</taxon>
        <taxon>Fungi</taxon>
        <taxon>Dikarya</taxon>
        <taxon>Ascomycota</taxon>
        <taxon>Pezizomycotina</taxon>
        <taxon>Sordariomycetes</taxon>
        <taxon>Hypocreomycetidae</taxon>
        <taxon>Hypocreales</taxon>
        <taxon>Cordycipitaceae</taxon>
        <taxon>Beauveria</taxon>
    </lineage>
</organism>
<dbReference type="Pfam" id="PF13365">
    <property type="entry name" value="Trypsin_2"/>
    <property type="match status" value="1"/>
</dbReference>
<keyword evidence="4 6" id="KW-0378">Hydrolase</keyword>
<feature type="compositionally biased region" description="Basic and acidic residues" evidence="7">
    <location>
        <begin position="65"/>
        <end position="75"/>
    </location>
</feature>
<evidence type="ECO:0000313" key="8">
    <source>
        <dbReference type="EMBL" id="EJP62707.1"/>
    </source>
</evidence>
<dbReference type="Proteomes" id="UP000002762">
    <property type="component" value="Unassembled WGS sequence"/>
</dbReference>
<evidence type="ECO:0000256" key="6">
    <source>
        <dbReference type="RuleBase" id="RU004296"/>
    </source>
</evidence>
<dbReference type="Gene3D" id="2.40.10.10">
    <property type="entry name" value="Trypsin-like serine proteases"/>
    <property type="match status" value="2"/>
</dbReference>
<dbReference type="EMBL" id="JH725183">
    <property type="protein sequence ID" value="EJP62707.1"/>
    <property type="molecule type" value="Genomic_DNA"/>
</dbReference>